<dbReference type="PANTHER" id="PTHR20963:SF8">
    <property type="entry name" value="MULTIPLE INOSITOL POLYPHOSPHATE PHOSPHATASE 1"/>
    <property type="match status" value="1"/>
</dbReference>
<evidence type="ECO:0000256" key="12">
    <source>
        <dbReference type="ARBA" id="ARBA00043691"/>
    </source>
</evidence>
<comment type="catalytic activity">
    <reaction evidence="10">
        <text>1D-myo-inositol 1,2,5,6-tetrakisphosphate + H2O = 1D-myo-inositol 1,2,6-trisphosphate + phosphate</text>
        <dbReference type="Rhea" id="RHEA:77119"/>
        <dbReference type="ChEBI" id="CHEBI:15377"/>
        <dbReference type="ChEBI" id="CHEBI:43474"/>
        <dbReference type="ChEBI" id="CHEBI:195535"/>
        <dbReference type="ChEBI" id="CHEBI:195537"/>
        <dbReference type="EC" id="3.1.3.62"/>
    </reaction>
    <physiologicalReaction direction="left-to-right" evidence="10">
        <dbReference type="Rhea" id="RHEA:77120"/>
    </physiologicalReaction>
</comment>
<protein>
    <recommendedName>
        <fullName evidence="5">Multiple inositol polyphosphate phosphatase 1</fullName>
        <ecNumber evidence="4">3.1.3.62</ecNumber>
        <ecNumber evidence="3">3.1.3.80</ecNumber>
    </recommendedName>
    <alternativeName>
        <fullName evidence="9">2,3-bisphosphoglycerate 3-phosphatase</fullName>
    </alternativeName>
</protein>
<dbReference type="EMBL" id="GL945017">
    <property type="protein sequence ID" value="EGN56129.1"/>
    <property type="molecule type" value="Genomic_DNA"/>
</dbReference>
<name>F8N648_9BACT</name>
<evidence type="ECO:0000313" key="16">
    <source>
        <dbReference type="Proteomes" id="UP000002772"/>
    </source>
</evidence>
<accession>F8N648</accession>
<comment type="catalytic activity">
    <reaction evidence="13">
        <text>(2R)-2,3-bisphosphoglycerate + H2O = (2R)-2-phosphoglycerate + phosphate</text>
        <dbReference type="Rhea" id="RHEA:27381"/>
        <dbReference type="ChEBI" id="CHEBI:15377"/>
        <dbReference type="ChEBI" id="CHEBI:43474"/>
        <dbReference type="ChEBI" id="CHEBI:58248"/>
        <dbReference type="ChEBI" id="CHEBI:58289"/>
        <dbReference type="EC" id="3.1.3.80"/>
    </reaction>
    <physiologicalReaction direction="left-to-right" evidence="13">
        <dbReference type="Rhea" id="RHEA:27382"/>
    </physiologicalReaction>
</comment>
<evidence type="ECO:0000256" key="11">
    <source>
        <dbReference type="ARBA" id="ARBA00043671"/>
    </source>
</evidence>
<dbReference type="GO" id="GO:0034417">
    <property type="term" value="F:bisphosphoglycerate 3-phosphatase activity"/>
    <property type="evidence" value="ECO:0007669"/>
    <property type="project" value="UniProtKB-EC"/>
</dbReference>
<keyword evidence="8" id="KW-0472">Membrane</keyword>
<comment type="catalytic activity">
    <reaction evidence="11">
        <text>1D-myo-inositol 1,2,4,5,6-pentakisphosphate + H2O = 1D-myo-inositol 1,2,5,6-tetrakisphosphate + phosphate</text>
        <dbReference type="Rhea" id="RHEA:77115"/>
        <dbReference type="ChEBI" id="CHEBI:15377"/>
        <dbReference type="ChEBI" id="CHEBI:43474"/>
        <dbReference type="ChEBI" id="CHEBI:57798"/>
        <dbReference type="ChEBI" id="CHEBI:195535"/>
        <dbReference type="EC" id="3.1.3.62"/>
    </reaction>
    <physiologicalReaction direction="left-to-right" evidence="11">
        <dbReference type="Rhea" id="RHEA:77116"/>
    </physiologicalReaction>
</comment>
<evidence type="ECO:0000256" key="8">
    <source>
        <dbReference type="ARBA" id="ARBA00023136"/>
    </source>
</evidence>
<dbReference type="InterPro" id="IPR000560">
    <property type="entry name" value="His_Pase_clade-2"/>
</dbReference>
<proteinExistence type="inferred from homology"/>
<dbReference type="OrthoDB" id="9770871at2"/>
<evidence type="ECO:0000256" key="5">
    <source>
        <dbReference type="ARBA" id="ARBA00018097"/>
    </source>
</evidence>
<dbReference type="EC" id="3.1.3.80" evidence="3"/>
<dbReference type="Pfam" id="PF00328">
    <property type="entry name" value="His_Phos_2"/>
    <property type="match status" value="1"/>
</dbReference>
<evidence type="ECO:0000256" key="13">
    <source>
        <dbReference type="ARBA" id="ARBA00043832"/>
    </source>
</evidence>
<dbReference type="HOGENOM" id="CLU_029165_4_0_10"/>
<reference evidence="16" key="1">
    <citation type="journal article" date="2011" name="Stand. Genomic Sci.">
        <title>Non-contiguous finished genome sequence of the opportunistic oral pathogen Prevotella multisaccharivorax type strain (PPPA20).</title>
        <authorList>
            <person name="Pati A."/>
            <person name="Gronow S."/>
            <person name="Lu M."/>
            <person name="Lapidus A."/>
            <person name="Nolan M."/>
            <person name="Lucas S."/>
            <person name="Hammon N."/>
            <person name="Deshpande S."/>
            <person name="Cheng J.F."/>
            <person name="Tapia R."/>
            <person name="Han C."/>
            <person name="Goodwin L."/>
            <person name="Pitluck S."/>
            <person name="Liolios K."/>
            <person name="Pagani I."/>
            <person name="Mavromatis K."/>
            <person name="Mikhailova N."/>
            <person name="Huntemann M."/>
            <person name="Chen A."/>
            <person name="Palaniappan K."/>
            <person name="Land M."/>
            <person name="Hauser L."/>
            <person name="Detter J.C."/>
            <person name="Brambilla E.M."/>
            <person name="Rohde M."/>
            <person name="Goker M."/>
            <person name="Woyke T."/>
            <person name="Bristow J."/>
            <person name="Eisen J.A."/>
            <person name="Markowitz V."/>
            <person name="Hugenholtz P."/>
            <person name="Kyrpides N.C."/>
            <person name="Klenk H.P."/>
            <person name="Ivanova N."/>
        </authorList>
    </citation>
    <scope>NUCLEOTIDE SEQUENCE [LARGE SCALE GENOMIC DNA]</scope>
    <source>
        <strain evidence="16">DSM 17128</strain>
    </source>
</reference>
<dbReference type="RefSeq" id="WP_007573074.1">
    <property type="nucleotide sequence ID" value="NZ_BPTS01000001.1"/>
</dbReference>
<keyword evidence="6 14" id="KW-0732">Signal</keyword>
<evidence type="ECO:0000313" key="15">
    <source>
        <dbReference type="EMBL" id="EGN56129.1"/>
    </source>
</evidence>
<feature type="signal peptide" evidence="14">
    <location>
        <begin position="1"/>
        <end position="19"/>
    </location>
</feature>
<dbReference type="AlphaFoldDB" id="F8N648"/>
<dbReference type="InterPro" id="IPR029033">
    <property type="entry name" value="His_PPase_superfam"/>
</dbReference>
<evidence type="ECO:0000256" key="3">
    <source>
        <dbReference type="ARBA" id="ARBA00012976"/>
    </source>
</evidence>
<keyword evidence="16" id="KW-1185">Reference proteome</keyword>
<keyword evidence="7" id="KW-0378">Hydrolase</keyword>
<dbReference type="STRING" id="688246.Premu_0656"/>
<feature type="chain" id="PRO_5003375648" description="Multiple inositol polyphosphate phosphatase 1" evidence="14">
    <location>
        <begin position="20"/>
        <end position="420"/>
    </location>
</feature>
<comment type="similarity">
    <text evidence="2">Belongs to the histidine acid phosphatase family. MINPP1 subfamily.</text>
</comment>
<sequence length="420" mass="48074">MRNLLVLAFSLLLSATLSAQTSFDEVCADLNKAGGVYLAYPEPTVRLTPPPKGYHPFYISHYGRHGSRYLIGDRDYRWVMDALHDADSCGVLTPLGYDVLSRLQQLWPDVEGRGGDLTPVGVRQHQGIAKRMYANFPEVFKGRRKVSARSTVVPRCAMSMVACGDELKSLAPQLDISYEMSQKYMDYLNYHTALSNVFTDSNNGPWVGEYRQFEAAHVKPQRLMQSLFTDDGYVRQHIDGTNFMWGLYWIAVDMQDIDTHLSFYDLFTPSELFDLWQCVNYRFYVGNANHKDGNGIVVANARHLLCDIIEQADKAIKDGEMAVTLRFGHDGNIIPLLAILHIENFDVAVSKPENLYKYWSDFKAAPMAANVQIVFYRNSRGNILVKFLHNEREVHIPVKTDSFPYYSWQDVRQFYTNELK</sequence>
<comment type="catalytic activity">
    <reaction evidence="12">
        <text>1D-myo-inositol hexakisphosphate + H2O = 1D-myo-inositol 1,2,4,5,6-pentakisphosphate + phosphate</text>
        <dbReference type="Rhea" id="RHEA:16989"/>
        <dbReference type="ChEBI" id="CHEBI:15377"/>
        <dbReference type="ChEBI" id="CHEBI:43474"/>
        <dbReference type="ChEBI" id="CHEBI:57798"/>
        <dbReference type="ChEBI" id="CHEBI:58130"/>
        <dbReference type="EC" id="3.1.3.62"/>
    </reaction>
    <physiologicalReaction direction="left-to-right" evidence="12">
        <dbReference type="Rhea" id="RHEA:16990"/>
    </physiologicalReaction>
</comment>
<evidence type="ECO:0000256" key="6">
    <source>
        <dbReference type="ARBA" id="ARBA00022729"/>
    </source>
</evidence>
<dbReference type="PANTHER" id="PTHR20963">
    <property type="entry name" value="MULTIPLE INOSITOL POLYPHOSPHATE PHOSPHATASE-RELATED"/>
    <property type="match status" value="1"/>
</dbReference>
<evidence type="ECO:0000256" key="7">
    <source>
        <dbReference type="ARBA" id="ARBA00022801"/>
    </source>
</evidence>
<dbReference type="Gene3D" id="3.40.50.1240">
    <property type="entry name" value="Phosphoglycerate mutase-like"/>
    <property type="match status" value="1"/>
</dbReference>
<dbReference type="SUPFAM" id="SSF53254">
    <property type="entry name" value="Phosphoglycerate mutase-like"/>
    <property type="match status" value="1"/>
</dbReference>
<dbReference type="Proteomes" id="UP000002772">
    <property type="component" value="Unassembled WGS sequence"/>
</dbReference>
<dbReference type="GO" id="GO:0016020">
    <property type="term" value="C:membrane"/>
    <property type="evidence" value="ECO:0007669"/>
    <property type="project" value="UniProtKB-SubCell"/>
</dbReference>
<evidence type="ECO:0000256" key="4">
    <source>
        <dbReference type="ARBA" id="ARBA00013040"/>
    </source>
</evidence>
<dbReference type="EC" id="3.1.3.62" evidence="4"/>
<evidence type="ECO:0000256" key="10">
    <source>
        <dbReference type="ARBA" id="ARBA00043668"/>
    </source>
</evidence>
<comment type="subcellular location">
    <subcellularLocation>
        <location evidence="1">Membrane</location>
    </subcellularLocation>
</comment>
<organism evidence="15 16">
    <name type="scientific">Hallella multisaccharivorax DSM 17128</name>
    <dbReference type="NCBI Taxonomy" id="688246"/>
    <lineage>
        <taxon>Bacteria</taxon>
        <taxon>Pseudomonadati</taxon>
        <taxon>Bacteroidota</taxon>
        <taxon>Bacteroidia</taxon>
        <taxon>Bacteroidales</taxon>
        <taxon>Prevotellaceae</taxon>
        <taxon>Hallella</taxon>
    </lineage>
</organism>
<evidence type="ECO:0000256" key="9">
    <source>
        <dbReference type="ARBA" id="ARBA00031642"/>
    </source>
</evidence>
<evidence type="ECO:0000256" key="1">
    <source>
        <dbReference type="ARBA" id="ARBA00004370"/>
    </source>
</evidence>
<evidence type="ECO:0000256" key="2">
    <source>
        <dbReference type="ARBA" id="ARBA00008422"/>
    </source>
</evidence>
<dbReference type="eggNOG" id="COG3537">
    <property type="taxonomic scope" value="Bacteria"/>
</dbReference>
<evidence type="ECO:0000256" key="14">
    <source>
        <dbReference type="SAM" id="SignalP"/>
    </source>
</evidence>
<gene>
    <name evidence="15" type="ORF">Premu_0656</name>
</gene>